<evidence type="ECO:0000259" key="3">
    <source>
        <dbReference type="PROSITE" id="PS50234"/>
    </source>
</evidence>
<comment type="caution">
    <text evidence="4">The sequence shown here is derived from an EMBL/GenBank/DDBJ whole genome shotgun (WGS) entry which is preliminary data.</text>
</comment>
<dbReference type="InterPro" id="IPR002035">
    <property type="entry name" value="VWF_A"/>
</dbReference>
<accession>A0ABN1FZ70</accession>
<dbReference type="Pfam" id="PF13519">
    <property type="entry name" value="VWA_2"/>
    <property type="match status" value="1"/>
</dbReference>
<dbReference type="SUPFAM" id="SSF53300">
    <property type="entry name" value="vWA-like"/>
    <property type="match status" value="1"/>
</dbReference>
<keyword evidence="5" id="KW-1185">Reference proteome</keyword>
<organism evidence="4 5">
    <name type="scientific">Virgibacillus siamensis</name>
    <dbReference type="NCBI Taxonomy" id="480071"/>
    <lineage>
        <taxon>Bacteria</taxon>
        <taxon>Bacillati</taxon>
        <taxon>Bacillota</taxon>
        <taxon>Bacilli</taxon>
        <taxon>Bacillales</taxon>
        <taxon>Bacillaceae</taxon>
        <taxon>Virgibacillus</taxon>
    </lineage>
</organism>
<dbReference type="SMART" id="SM00327">
    <property type="entry name" value="VWA"/>
    <property type="match status" value="1"/>
</dbReference>
<evidence type="ECO:0000256" key="1">
    <source>
        <dbReference type="SAM" id="MobiDB-lite"/>
    </source>
</evidence>
<dbReference type="InterPro" id="IPR036465">
    <property type="entry name" value="vWFA_dom_sf"/>
</dbReference>
<reference evidence="4 5" key="1">
    <citation type="journal article" date="2019" name="Int. J. Syst. Evol. Microbiol.">
        <title>The Global Catalogue of Microorganisms (GCM) 10K type strain sequencing project: providing services to taxonomists for standard genome sequencing and annotation.</title>
        <authorList>
            <consortium name="The Broad Institute Genomics Platform"/>
            <consortium name="The Broad Institute Genome Sequencing Center for Infectious Disease"/>
            <person name="Wu L."/>
            <person name="Ma J."/>
        </authorList>
    </citation>
    <scope>NUCLEOTIDE SEQUENCE [LARGE SCALE GENOMIC DNA]</scope>
    <source>
        <strain evidence="4 5">JCM 15395</strain>
    </source>
</reference>
<sequence length="473" mass="53072">MRQVRIITIILILLLLLVSCSNDSNGDTSASDKFGENKQTEKKNAKEAEADNVADQTEKVQGSETNAFLKTLPEVPTDTAGFIHQKQGIYASKDLKNNTVEKKVIKDLKRLEPLSKNATGEQLNNYFQYFYKLVSHDFPNPKDLIKKWQFLNFGNPELPDSRFQFKQNYNIEIILDSSGSMAAISGGKTRMELAKESINNFLSKVPEKANVSLRIYGHKGSGAESDKKMSCSAIEQVYGFAPYNKQKFQKALNKFEPKGWTPIASALKQSMKSMKEYDSKNNTNLIYLVSDGIGTCGGDPVKVAKSFSKSNAKPIINIIGFQTDAKAQKQLEKMAKASNGIYTTVNNQDELESEFDNAQETLDAWEEWKQKALSEAEGAAPSHSVDIMNHIGDWTSLNLSQWSHLYKVINIAHQAGIITTEQMEKLQEKAKKVEDDVKKSVSEIKLDLKGISTETIKKLKQEINKKYNKQTQN</sequence>
<evidence type="ECO:0000313" key="4">
    <source>
        <dbReference type="EMBL" id="GAA0600862.1"/>
    </source>
</evidence>
<gene>
    <name evidence="4" type="ORF">GCM10009001_16700</name>
</gene>
<keyword evidence="2" id="KW-0732">Signal</keyword>
<dbReference type="Gene3D" id="3.40.50.410">
    <property type="entry name" value="von Willebrand factor, type A domain"/>
    <property type="match status" value="1"/>
</dbReference>
<dbReference type="PROSITE" id="PS50234">
    <property type="entry name" value="VWFA"/>
    <property type="match status" value="1"/>
</dbReference>
<dbReference type="Proteomes" id="UP001500866">
    <property type="component" value="Unassembled WGS sequence"/>
</dbReference>
<protein>
    <recommendedName>
        <fullName evidence="3">VWFA domain-containing protein</fullName>
    </recommendedName>
</protein>
<dbReference type="PROSITE" id="PS51257">
    <property type="entry name" value="PROKAR_LIPOPROTEIN"/>
    <property type="match status" value="1"/>
</dbReference>
<feature type="chain" id="PRO_5047436278" description="VWFA domain-containing protein" evidence="2">
    <location>
        <begin position="27"/>
        <end position="473"/>
    </location>
</feature>
<name>A0ABN1FZ70_9BACI</name>
<evidence type="ECO:0000313" key="5">
    <source>
        <dbReference type="Proteomes" id="UP001500866"/>
    </source>
</evidence>
<feature type="region of interest" description="Disordered" evidence="1">
    <location>
        <begin position="27"/>
        <end position="57"/>
    </location>
</feature>
<proteinExistence type="predicted"/>
<feature type="signal peptide" evidence="2">
    <location>
        <begin position="1"/>
        <end position="26"/>
    </location>
</feature>
<dbReference type="RefSeq" id="WP_343812038.1">
    <property type="nucleotide sequence ID" value="NZ_BAAADS010000012.1"/>
</dbReference>
<dbReference type="EMBL" id="BAAADS010000012">
    <property type="protein sequence ID" value="GAA0600862.1"/>
    <property type="molecule type" value="Genomic_DNA"/>
</dbReference>
<evidence type="ECO:0000256" key="2">
    <source>
        <dbReference type="SAM" id="SignalP"/>
    </source>
</evidence>
<feature type="compositionally biased region" description="Basic and acidic residues" evidence="1">
    <location>
        <begin position="33"/>
        <end position="49"/>
    </location>
</feature>
<feature type="domain" description="VWFA" evidence="3">
    <location>
        <begin position="170"/>
        <end position="362"/>
    </location>
</feature>